<dbReference type="SMART" id="SM01194">
    <property type="entry name" value="eRF1_1"/>
    <property type="match status" value="1"/>
</dbReference>
<dbReference type="Pfam" id="PF26356">
    <property type="entry name" value="Pelota_N"/>
    <property type="match status" value="1"/>
</dbReference>
<feature type="region of interest" description="Disordered" evidence="7">
    <location>
        <begin position="1"/>
        <end position="39"/>
    </location>
</feature>
<name>A0A482WY20_LAOST</name>
<protein>
    <recommendedName>
        <fullName evidence="8">eRF1/Pelota-like N-terminal domain-containing protein</fullName>
    </recommendedName>
</protein>
<dbReference type="InterPro" id="IPR026050">
    <property type="entry name" value="C1GALT1/C1GALT1_chp1"/>
</dbReference>
<comment type="subcellular location">
    <subcellularLocation>
        <location evidence="1">Membrane</location>
        <topology evidence="1">Single-pass type II membrane protein</topology>
    </subcellularLocation>
</comment>
<keyword evidence="5" id="KW-1133">Transmembrane helix</keyword>
<evidence type="ECO:0000256" key="2">
    <source>
        <dbReference type="ARBA" id="ARBA00006462"/>
    </source>
</evidence>
<comment type="caution">
    <text evidence="9">The sequence shown here is derived from an EMBL/GenBank/DDBJ whole genome shotgun (WGS) entry which is preliminary data.</text>
</comment>
<keyword evidence="10" id="KW-1185">Reference proteome</keyword>
<feature type="compositionally biased region" description="Basic and acidic residues" evidence="7">
    <location>
        <begin position="19"/>
        <end position="32"/>
    </location>
</feature>
<evidence type="ECO:0000256" key="4">
    <source>
        <dbReference type="ARBA" id="ARBA00022968"/>
    </source>
</evidence>
<accession>A0A482WY20</accession>
<organism evidence="9 10">
    <name type="scientific">Laodelphax striatellus</name>
    <name type="common">Small brown planthopper</name>
    <name type="synonym">Delphax striatella</name>
    <dbReference type="NCBI Taxonomy" id="195883"/>
    <lineage>
        <taxon>Eukaryota</taxon>
        <taxon>Metazoa</taxon>
        <taxon>Ecdysozoa</taxon>
        <taxon>Arthropoda</taxon>
        <taxon>Hexapoda</taxon>
        <taxon>Insecta</taxon>
        <taxon>Pterygota</taxon>
        <taxon>Neoptera</taxon>
        <taxon>Paraneoptera</taxon>
        <taxon>Hemiptera</taxon>
        <taxon>Auchenorrhyncha</taxon>
        <taxon>Fulgoroidea</taxon>
        <taxon>Delphacidae</taxon>
        <taxon>Criomorphinae</taxon>
        <taxon>Laodelphax</taxon>
    </lineage>
</organism>
<dbReference type="PANTHER" id="PTHR23033:SF14">
    <property type="entry name" value="GLYCOPROTEIN-N-ACETYLGALACTOSAMINE 3-BETA-GALACTOSYLTRANSFERASE 1-RELATED"/>
    <property type="match status" value="1"/>
</dbReference>
<dbReference type="STRING" id="195883.A0A482WY20"/>
<dbReference type="SUPFAM" id="SSF159065">
    <property type="entry name" value="Dom34/Pelota N-terminal domain-like"/>
    <property type="match status" value="1"/>
</dbReference>
<dbReference type="Proteomes" id="UP000291343">
    <property type="component" value="Unassembled WGS sequence"/>
</dbReference>
<reference evidence="9 10" key="1">
    <citation type="journal article" date="2017" name="Gigascience">
        <title>Genome sequence of the small brown planthopper, Laodelphax striatellus.</title>
        <authorList>
            <person name="Zhu J."/>
            <person name="Jiang F."/>
            <person name="Wang X."/>
            <person name="Yang P."/>
            <person name="Bao Y."/>
            <person name="Zhao W."/>
            <person name="Wang W."/>
            <person name="Lu H."/>
            <person name="Wang Q."/>
            <person name="Cui N."/>
            <person name="Li J."/>
            <person name="Chen X."/>
            <person name="Luo L."/>
            <person name="Yu J."/>
            <person name="Kang L."/>
            <person name="Cui F."/>
        </authorList>
    </citation>
    <scope>NUCLEOTIDE SEQUENCE [LARGE SCALE GENOMIC DNA]</scope>
    <source>
        <strain evidence="9">Lst14</strain>
    </source>
</reference>
<dbReference type="Gene3D" id="2.30.30.870">
    <property type="entry name" value="Pelota, domain A"/>
    <property type="match status" value="1"/>
</dbReference>
<keyword evidence="6" id="KW-0472">Membrane</keyword>
<proteinExistence type="inferred from homology"/>
<feature type="compositionally biased region" description="Basic residues" evidence="7">
    <location>
        <begin position="1"/>
        <end position="18"/>
    </location>
</feature>
<keyword evidence="3" id="KW-0812">Transmembrane</keyword>
<dbReference type="InParanoid" id="A0A482WY20"/>
<dbReference type="PANTHER" id="PTHR23033">
    <property type="entry name" value="BETA1,3-GALACTOSYLTRANSFERASE"/>
    <property type="match status" value="1"/>
</dbReference>
<evidence type="ECO:0000256" key="7">
    <source>
        <dbReference type="SAM" id="MobiDB-lite"/>
    </source>
</evidence>
<dbReference type="SMR" id="A0A482WY20"/>
<evidence type="ECO:0000256" key="1">
    <source>
        <dbReference type="ARBA" id="ARBA00004606"/>
    </source>
</evidence>
<dbReference type="InterPro" id="IPR058547">
    <property type="entry name" value="Pelota_N"/>
</dbReference>
<feature type="domain" description="eRF1/Pelota-like N-terminal" evidence="8">
    <location>
        <begin position="1"/>
        <end position="104"/>
    </location>
</feature>
<evidence type="ECO:0000313" key="9">
    <source>
        <dbReference type="EMBL" id="RZF38424.1"/>
    </source>
</evidence>
<dbReference type="OrthoDB" id="414175at2759"/>
<gene>
    <name evidence="9" type="ORF">LSTR_LSTR012195</name>
</gene>
<dbReference type="GO" id="GO:0016263">
    <property type="term" value="F:glycoprotein-N-acetylgalactosamine 3-beta-galactosyltransferase activity"/>
    <property type="evidence" value="ECO:0007669"/>
    <property type="project" value="TreeGrafter"/>
</dbReference>
<evidence type="ECO:0000259" key="8">
    <source>
        <dbReference type="SMART" id="SM01194"/>
    </source>
</evidence>
<dbReference type="InterPro" id="IPR005140">
    <property type="entry name" value="eRF1_Pelota-like_N"/>
</dbReference>
<dbReference type="InterPro" id="IPR038069">
    <property type="entry name" value="Pelota/DOM34_N"/>
</dbReference>
<comment type="similarity">
    <text evidence="2">Belongs to the glycosyltransferase 31 family. Beta3-Gal-T subfamily.</text>
</comment>
<evidence type="ECO:0000256" key="3">
    <source>
        <dbReference type="ARBA" id="ARBA00022692"/>
    </source>
</evidence>
<evidence type="ECO:0000256" key="6">
    <source>
        <dbReference type="ARBA" id="ARBA00023136"/>
    </source>
</evidence>
<dbReference type="GO" id="GO:0016020">
    <property type="term" value="C:membrane"/>
    <property type="evidence" value="ECO:0007669"/>
    <property type="project" value="UniProtKB-SubCell"/>
</dbReference>
<evidence type="ECO:0000256" key="5">
    <source>
        <dbReference type="ARBA" id="ARBA00022989"/>
    </source>
</evidence>
<evidence type="ECO:0000313" key="10">
    <source>
        <dbReference type="Proteomes" id="UP000291343"/>
    </source>
</evidence>
<dbReference type="EMBL" id="QKKF02022290">
    <property type="protein sequence ID" value="RZF38424.1"/>
    <property type="molecule type" value="Genomic_DNA"/>
</dbReference>
<keyword evidence="4" id="KW-0735">Signal-anchor</keyword>
<sequence length="256" mass="30280">MKKKTKNEKKKKKKKKKKEKEEKIKEKEKKVQTESATGSSTSNRVRTVLKIAVENIDFDTQACVLRLKGRNVEENQYVKVSNYFDRYKDHTRPYYLGDISCFWFTYYNTAEAGYVLSMGAIQMLLSIFNSTEACLAGGKHWRNEDYHLGRHLYGLGVRPEDTRDKVGRGRFHTFTPEQLYLPDDVGLLERYFRRRIHPNKQGPSCCNKRSITFRASCQDRIFFYYYMLYKIRTHVAPDFYPNNLSNSYIDTPQEFC</sequence>
<dbReference type="AlphaFoldDB" id="A0A482WY20"/>